<dbReference type="CDD" id="cd14824">
    <property type="entry name" value="Longin"/>
    <property type="match status" value="1"/>
</dbReference>
<comment type="similarity">
    <text evidence="1">Belongs to the synaptobrevin family.</text>
</comment>
<comment type="subcellular location">
    <subcellularLocation>
        <location evidence="7">Endomembrane system</location>
        <topology evidence="7">Lipid-anchor</topology>
        <orientation evidence="7">Cytoplasmic side</orientation>
    </subcellularLocation>
</comment>
<organism evidence="11 12">
    <name type="scientific">Rotaria sordida</name>
    <dbReference type="NCBI Taxonomy" id="392033"/>
    <lineage>
        <taxon>Eukaryota</taxon>
        <taxon>Metazoa</taxon>
        <taxon>Spiralia</taxon>
        <taxon>Gnathifera</taxon>
        <taxon>Rotifera</taxon>
        <taxon>Eurotatoria</taxon>
        <taxon>Bdelloidea</taxon>
        <taxon>Philodinida</taxon>
        <taxon>Philodinidae</taxon>
        <taxon>Rotaria</taxon>
    </lineage>
</organism>
<evidence type="ECO:0000256" key="8">
    <source>
        <dbReference type="PROSITE-ProRule" id="PRU00290"/>
    </source>
</evidence>
<reference evidence="11" key="1">
    <citation type="submission" date="2021-02" db="EMBL/GenBank/DDBJ databases">
        <authorList>
            <person name="Nowell W R."/>
        </authorList>
    </citation>
    <scope>NUCLEOTIDE SEQUENCE</scope>
</reference>
<evidence type="ECO:0000259" key="9">
    <source>
        <dbReference type="PROSITE" id="PS50859"/>
    </source>
</evidence>
<feature type="domain" description="V-SNARE coiled-coil homology" evidence="10">
    <location>
        <begin position="142"/>
        <end position="202"/>
    </location>
</feature>
<dbReference type="Pfam" id="PF13774">
    <property type="entry name" value="Longin"/>
    <property type="match status" value="1"/>
</dbReference>
<dbReference type="Proteomes" id="UP000663882">
    <property type="component" value="Unassembled WGS sequence"/>
</dbReference>
<evidence type="ECO:0000256" key="3">
    <source>
        <dbReference type="ARBA" id="ARBA00023136"/>
    </source>
</evidence>
<dbReference type="SUPFAM" id="SSF58038">
    <property type="entry name" value="SNARE fusion complex"/>
    <property type="match status" value="1"/>
</dbReference>
<dbReference type="InterPro" id="IPR011012">
    <property type="entry name" value="Longin-like_dom_sf"/>
</dbReference>
<gene>
    <name evidence="11" type="ORF">RFH988_LOCUS6556</name>
</gene>
<dbReference type="AlphaFoldDB" id="A0A813WMR1"/>
<evidence type="ECO:0000256" key="5">
    <source>
        <dbReference type="ARBA" id="ARBA00023288"/>
    </source>
</evidence>
<evidence type="ECO:0000256" key="1">
    <source>
        <dbReference type="ARBA" id="ARBA00008025"/>
    </source>
</evidence>
<evidence type="ECO:0000256" key="6">
    <source>
        <dbReference type="ARBA" id="ARBA00023289"/>
    </source>
</evidence>
<dbReference type="GO" id="GO:0005484">
    <property type="term" value="F:SNAP receptor activity"/>
    <property type="evidence" value="ECO:0007669"/>
    <property type="project" value="TreeGrafter"/>
</dbReference>
<evidence type="ECO:0000313" key="11">
    <source>
        <dbReference type="EMBL" id="CAF0852941.1"/>
    </source>
</evidence>
<dbReference type="Gene3D" id="1.20.5.110">
    <property type="match status" value="1"/>
</dbReference>
<name>A0A813WMR1_9BILA</name>
<sequence length="202" mass="23060">MKLLAIFVLYKEDDGKVKVLQDEFNLGSFGYFERYYVKQLLVFSARTITERTALCTRQSVEADQNVNGIVHVYVRPDGLASVIISDSEYPQRVAHILLSKVMNDFTTRYPSASCVNMKEQTGKLASLSESFKKYQNPQEADPLMRLEKDLDDTKDILIKTMINVLDRGENLDDLLARSHDLSSATKEFAKTARRKNQCCTLF</sequence>
<accession>A0A813WMR1</accession>
<keyword evidence="8" id="KW-0175">Coiled coil</keyword>
<dbReference type="Pfam" id="PF00957">
    <property type="entry name" value="Synaptobrevin"/>
    <property type="match status" value="1"/>
</dbReference>
<keyword evidence="6" id="KW-0636">Prenylation</keyword>
<dbReference type="Gene3D" id="3.30.450.50">
    <property type="entry name" value="Longin domain"/>
    <property type="match status" value="1"/>
</dbReference>
<evidence type="ECO:0000256" key="4">
    <source>
        <dbReference type="ARBA" id="ARBA00023139"/>
    </source>
</evidence>
<dbReference type="PROSITE" id="PS50859">
    <property type="entry name" value="LONGIN"/>
    <property type="match status" value="1"/>
</dbReference>
<evidence type="ECO:0000256" key="7">
    <source>
        <dbReference type="ARBA" id="ARBA00046278"/>
    </source>
</evidence>
<dbReference type="OrthoDB" id="27923at2759"/>
<dbReference type="InterPro" id="IPR042855">
    <property type="entry name" value="V_SNARE_CC"/>
</dbReference>
<dbReference type="PANTHER" id="PTHR45806">
    <property type="entry name" value="SYNAPTOBREVIN HOMOLOG YKT6"/>
    <property type="match status" value="1"/>
</dbReference>
<dbReference type="GO" id="GO:0005794">
    <property type="term" value="C:Golgi apparatus"/>
    <property type="evidence" value="ECO:0007669"/>
    <property type="project" value="TreeGrafter"/>
</dbReference>
<keyword evidence="2" id="KW-0488">Methylation</keyword>
<dbReference type="SMART" id="SM01270">
    <property type="entry name" value="Longin"/>
    <property type="match status" value="1"/>
</dbReference>
<keyword evidence="3" id="KW-0472">Membrane</keyword>
<evidence type="ECO:0000256" key="2">
    <source>
        <dbReference type="ARBA" id="ARBA00022481"/>
    </source>
</evidence>
<protein>
    <submittedName>
        <fullName evidence="11">Uncharacterized protein</fullName>
    </submittedName>
</protein>
<dbReference type="GO" id="GO:0006888">
    <property type="term" value="P:endoplasmic reticulum to Golgi vesicle-mediated transport"/>
    <property type="evidence" value="ECO:0007669"/>
    <property type="project" value="TreeGrafter"/>
</dbReference>
<dbReference type="PANTHER" id="PTHR45806:SF1">
    <property type="entry name" value="SYNAPTOBREVIN HOMOLOG YKT6"/>
    <property type="match status" value="1"/>
</dbReference>
<evidence type="ECO:0000313" key="12">
    <source>
        <dbReference type="Proteomes" id="UP000663882"/>
    </source>
</evidence>
<dbReference type="PROSITE" id="PS50892">
    <property type="entry name" value="V_SNARE"/>
    <property type="match status" value="1"/>
</dbReference>
<dbReference type="SUPFAM" id="SSF64356">
    <property type="entry name" value="SNARE-like"/>
    <property type="match status" value="1"/>
</dbReference>
<comment type="caution">
    <text evidence="11">The sequence shown here is derived from an EMBL/GenBank/DDBJ whole genome shotgun (WGS) entry which is preliminary data.</text>
</comment>
<dbReference type="InterPro" id="IPR010908">
    <property type="entry name" value="Longin_dom"/>
</dbReference>
<dbReference type="EMBL" id="CAJNOO010000198">
    <property type="protein sequence ID" value="CAF0852941.1"/>
    <property type="molecule type" value="Genomic_DNA"/>
</dbReference>
<feature type="domain" description="Longin" evidence="9">
    <location>
        <begin position="8"/>
        <end position="135"/>
    </location>
</feature>
<proteinExistence type="inferred from homology"/>
<keyword evidence="5" id="KW-0449">Lipoprotein</keyword>
<evidence type="ECO:0000259" key="10">
    <source>
        <dbReference type="PROSITE" id="PS50892"/>
    </source>
</evidence>
<keyword evidence="4" id="KW-0564">Palmitate</keyword>